<keyword evidence="2" id="KW-1185">Reference proteome</keyword>
<protein>
    <submittedName>
        <fullName evidence="1">Uncharacterized protein</fullName>
    </submittedName>
</protein>
<evidence type="ECO:0000313" key="1">
    <source>
        <dbReference type="EMBL" id="CAA0843414.1"/>
    </source>
</evidence>
<proteinExistence type="predicted"/>
<dbReference type="EMBL" id="CACSLK010035018">
    <property type="protein sequence ID" value="CAA0843414.1"/>
    <property type="molecule type" value="Genomic_DNA"/>
</dbReference>
<dbReference type="AlphaFoldDB" id="A0A9N7NVE3"/>
<name>A0A9N7NVE3_STRHE</name>
<evidence type="ECO:0000313" key="2">
    <source>
        <dbReference type="Proteomes" id="UP001153555"/>
    </source>
</evidence>
<comment type="caution">
    <text evidence="1">The sequence shown here is derived from an EMBL/GenBank/DDBJ whole genome shotgun (WGS) entry which is preliminary data.</text>
</comment>
<dbReference type="Proteomes" id="UP001153555">
    <property type="component" value="Unassembled WGS sequence"/>
</dbReference>
<organism evidence="1 2">
    <name type="scientific">Striga hermonthica</name>
    <name type="common">Purple witchweed</name>
    <name type="synonym">Buchnera hermonthica</name>
    <dbReference type="NCBI Taxonomy" id="68872"/>
    <lineage>
        <taxon>Eukaryota</taxon>
        <taxon>Viridiplantae</taxon>
        <taxon>Streptophyta</taxon>
        <taxon>Embryophyta</taxon>
        <taxon>Tracheophyta</taxon>
        <taxon>Spermatophyta</taxon>
        <taxon>Magnoliopsida</taxon>
        <taxon>eudicotyledons</taxon>
        <taxon>Gunneridae</taxon>
        <taxon>Pentapetalae</taxon>
        <taxon>asterids</taxon>
        <taxon>lamiids</taxon>
        <taxon>Lamiales</taxon>
        <taxon>Orobanchaceae</taxon>
        <taxon>Buchnereae</taxon>
        <taxon>Striga</taxon>
    </lineage>
</organism>
<gene>
    <name evidence="1" type="ORF">SHERM_09188</name>
</gene>
<accession>A0A9N7NVE3</accession>
<reference evidence="1" key="1">
    <citation type="submission" date="2019-12" db="EMBL/GenBank/DDBJ databases">
        <authorList>
            <person name="Scholes J."/>
        </authorList>
    </citation>
    <scope>NUCLEOTIDE SEQUENCE</scope>
</reference>
<sequence length="211" mass="23945">MAGCLRHPNTVLDVPRIRKFEFNGPVVPELGFQLASKEWESHITISCSDFSGLTFGELSKLLTELTQSKIYLSLKVFMESKLLCNYEIEGLEGFPCRQQVEHLTVETGCHLPSLTSYAFYYDGLFRICRPKLVTQHQGSKFQNSNNDFLPKIFQLGTQGKFSSPGNFFYGLHDLEEVHVQPVDDDEVDAVWRLLTQESWSDITALAGQDDV</sequence>